<proteinExistence type="predicted"/>
<feature type="compositionally biased region" description="Polar residues" evidence="1">
    <location>
        <begin position="407"/>
        <end position="420"/>
    </location>
</feature>
<organism evidence="2 3">
    <name type="scientific">Galemys pyrenaicus</name>
    <name type="common">Iberian desman</name>
    <name type="synonym">Pyrenean desman</name>
    <dbReference type="NCBI Taxonomy" id="202257"/>
    <lineage>
        <taxon>Eukaryota</taxon>
        <taxon>Metazoa</taxon>
        <taxon>Chordata</taxon>
        <taxon>Craniata</taxon>
        <taxon>Vertebrata</taxon>
        <taxon>Euteleostomi</taxon>
        <taxon>Mammalia</taxon>
        <taxon>Eutheria</taxon>
        <taxon>Laurasiatheria</taxon>
        <taxon>Eulipotyphla</taxon>
        <taxon>Talpidae</taxon>
        <taxon>Galemys</taxon>
    </lineage>
</organism>
<feature type="non-terminal residue" evidence="2">
    <location>
        <position position="1"/>
    </location>
</feature>
<evidence type="ECO:0000313" key="3">
    <source>
        <dbReference type="Proteomes" id="UP000700334"/>
    </source>
</evidence>
<gene>
    <name evidence="2" type="ORF">J0S82_015857</name>
</gene>
<accession>A0A8J6AMU2</accession>
<evidence type="ECO:0000256" key="1">
    <source>
        <dbReference type="SAM" id="MobiDB-lite"/>
    </source>
</evidence>
<reference evidence="2" key="1">
    <citation type="journal article" date="2021" name="Evol. Appl.">
        <title>The genome of the Pyrenean desman and the effects of bottlenecks and inbreeding on the genomic landscape of an endangered species.</title>
        <authorList>
            <person name="Escoda L."/>
            <person name="Castresana J."/>
        </authorList>
    </citation>
    <scope>NUCLEOTIDE SEQUENCE</scope>
    <source>
        <strain evidence="2">IBE-C5619</strain>
    </source>
</reference>
<keyword evidence="3" id="KW-1185">Reference proteome</keyword>
<feature type="compositionally biased region" description="Low complexity" evidence="1">
    <location>
        <begin position="170"/>
        <end position="189"/>
    </location>
</feature>
<feature type="compositionally biased region" description="Basic and acidic residues" evidence="1">
    <location>
        <begin position="459"/>
        <end position="481"/>
    </location>
</feature>
<feature type="region of interest" description="Disordered" evidence="1">
    <location>
        <begin position="574"/>
        <end position="594"/>
    </location>
</feature>
<protein>
    <submittedName>
        <fullName evidence="2">Ubiquitin-conjugating enzyme E2 Q2</fullName>
    </submittedName>
</protein>
<feature type="region of interest" description="Disordered" evidence="1">
    <location>
        <begin position="62"/>
        <end position="481"/>
    </location>
</feature>
<evidence type="ECO:0000313" key="2">
    <source>
        <dbReference type="EMBL" id="KAG8514474.1"/>
    </source>
</evidence>
<sequence>RAIQSVSSDLANEWYAFANRLLFIASSERVSDRERGGRGEESCQRTKLPIVYVERRESRGGRTLGRIRTAPPGFGTKGRCHEDASTNQQAATTVSELCSEKTKVSSKTNKQKQENSQEDHAPPPAEPDPHRRLPRPPTREPVPAAPRVRPETAAPHLTAQGRTRRRRRPGTGSAARPASSRPGGAPLAPGEGGRRPSARPEPGADTFRSSPVAGALGQPGRSALTPPGPRGPAGPRSSASPRGGGPRHQAGQPRQNRGAAGWGRHGRPSATDSTRLRWRPNCSKRSPRAAPGPAPKPPPAPPAPSPAPPRAARPRPAPPQAPPRPAPGPAPGPAAPRPPRAARHAPPHAVSLRPRRGPHTSRAPARQSQQRASRLRQSPPSGATTLARPSGAAFAGRSQGRTEGAASRTSPGSLLNQLAQTPPHLNPGPRGAADCQNGVTEEVPSAEEEGEEMAEAIEDLDHYEMKEEEPISRKKSEEEGLEKENLAILEKIRKTQRQAHLNRVSTVSGRPKLKAIHARWQCLICEGLEIMAHQEAVGQRASHGGSWSCSEVGITEMTLQQPTAAVTRLDSTASWTGQQQRQQQWEAMPDDQRW</sequence>
<feature type="compositionally biased region" description="Low complexity" evidence="1">
    <location>
        <begin position="145"/>
        <end position="161"/>
    </location>
</feature>
<feature type="compositionally biased region" description="Acidic residues" evidence="1">
    <location>
        <begin position="444"/>
        <end position="458"/>
    </location>
</feature>
<name>A0A8J6AMU2_GALPY</name>
<feature type="compositionally biased region" description="Basic and acidic residues" evidence="1">
    <location>
        <begin position="111"/>
        <end position="131"/>
    </location>
</feature>
<feature type="compositionally biased region" description="Low complexity" evidence="1">
    <location>
        <begin position="361"/>
        <end position="381"/>
    </location>
</feature>
<dbReference type="Proteomes" id="UP000700334">
    <property type="component" value="Unassembled WGS sequence"/>
</dbReference>
<dbReference type="EMBL" id="JAGFMF010011743">
    <property type="protein sequence ID" value="KAG8514474.1"/>
    <property type="molecule type" value="Genomic_DNA"/>
</dbReference>
<comment type="caution">
    <text evidence="2">The sequence shown here is derived from an EMBL/GenBank/DDBJ whole genome shotgun (WGS) entry which is preliminary data.</text>
</comment>
<feature type="compositionally biased region" description="Polar residues" evidence="1">
    <location>
        <begin position="85"/>
        <end position="96"/>
    </location>
</feature>
<dbReference type="AlphaFoldDB" id="A0A8J6AMU2"/>
<feature type="compositionally biased region" description="Pro residues" evidence="1">
    <location>
        <begin position="135"/>
        <end position="144"/>
    </location>
</feature>
<feature type="compositionally biased region" description="Pro residues" evidence="1">
    <location>
        <begin position="290"/>
        <end position="339"/>
    </location>
</feature>